<dbReference type="RefSeq" id="WP_215617729.1">
    <property type="nucleotide sequence ID" value="NZ_JADOER010000004.1"/>
</dbReference>
<dbReference type="Proteomes" id="UP001196661">
    <property type="component" value="Unassembled WGS sequence"/>
</dbReference>
<name>A0ABS5Y206_9CYAN</name>
<keyword evidence="4" id="KW-1185">Reference proteome</keyword>
<evidence type="ECO:0000256" key="2">
    <source>
        <dbReference type="SAM" id="MobiDB-lite"/>
    </source>
</evidence>
<evidence type="ECO:0008006" key="5">
    <source>
        <dbReference type="Google" id="ProtNLM"/>
    </source>
</evidence>
<evidence type="ECO:0000313" key="4">
    <source>
        <dbReference type="Proteomes" id="UP001196661"/>
    </source>
</evidence>
<proteinExistence type="inferred from homology"/>
<dbReference type="Gene3D" id="2.40.160.180">
    <property type="entry name" value="Carbohydrate-selective porin OprB"/>
    <property type="match status" value="1"/>
</dbReference>
<comment type="similarity">
    <text evidence="1">Belongs to the OprB family.</text>
</comment>
<dbReference type="EMBL" id="JADOER010000004">
    <property type="protein sequence ID" value="MBT9311870.1"/>
    <property type="molecule type" value="Genomic_DNA"/>
</dbReference>
<evidence type="ECO:0000313" key="3">
    <source>
        <dbReference type="EMBL" id="MBT9311870.1"/>
    </source>
</evidence>
<comment type="caution">
    <text evidence="3">The sequence shown here is derived from an EMBL/GenBank/DDBJ whole genome shotgun (WGS) entry which is preliminary data.</text>
</comment>
<sequence>MRDIARKFRALPLVSWMVWIAIAVIAAPVMALPTETPQDEADAELIEAVELAAEQDDADVELIEATELVAEPEVELASEPEAVTLGTGESAGATSEAEPALVSQSVSDDLADPAEPFDFDERAVETPEDGALEPVSETDGADGSPNGDVDLDDGPLTEPSLKLQTAAIQEGDDFSARARMYGHYFLESNVAFVGAVDLSTGDAFSDTDSTGFDVTELYVVASPPNMPELRGAVGLIELTSFFDRNSFAKDSLTHFINPVFQTNPALSVTQLQSQPAALVHWRPIDEVILKAAAFSSDGFDDLDINGVAGELGVDLGNLIVRGTYVSATDDGDRDGIPESFQINRNGVFGTQEGDREVSYGINAEWFIPELNAGLFGRYGYQRNADLDISGNTYSFGVNVLDLFMDDDRFGVGYGRQLSDDDRRQGDRPDVLETFYDIRLAPNARAGVSWQIRDEFSESFLGLRVRADWDLLELFD</sequence>
<reference evidence="3 4" key="1">
    <citation type="journal article" date="2021" name="Mar. Drugs">
        <title>Genome Reduction and Secondary Metabolism of the Marine Sponge-Associated Cyanobacterium Leptothoe.</title>
        <authorList>
            <person name="Konstantinou D."/>
            <person name="Popin R.V."/>
            <person name="Fewer D.P."/>
            <person name="Sivonen K."/>
            <person name="Gkelis S."/>
        </authorList>
    </citation>
    <scope>NUCLEOTIDE SEQUENCE [LARGE SCALE GENOMIC DNA]</scope>
    <source>
        <strain evidence="3 4">TAU-MAC 1615</strain>
    </source>
</reference>
<organism evidence="3 4">
    <name type="scientific">Leptothoe kymatousa TAU-MAC 1615</name>
    <dbReference type="NCBI Taxonomy" id="2364775"/>
    <lineage>
        <taxon>Bacteria</taxon>
        <taxon>Bacillati</taxon>
        <taxon>Cyanobacteriota</taxon>
        <taxon>Cyanophyceae</taxon>
        <taxon>Nodosilineales</taxon>
        <taxon>Cymatolegaceae</taxon>
        <taxon>Leptothoe</taxon>
        <taxon>Leptothoe kymatousa</taxon>
    </lineage>
</organism>
<accession>A0ABS5Y206</accession>
<gene>
    <name evidence="3" type="ORF">IXB28_06605</name>
</gene>
<protein>
    <recommendedName>
        <fullName evidence="5">Porin</fullName>
    </recommendedName>
</protein>
<evidence type="ECO:0000256" key="1">
    <source>
        <dbReference type="ARBA" id="ARBA00008769"/>
    </source>
</evidence>
<dbReference type="InterPro" id="IPR038673">
    <property type="entry name" value="OprB_sf"/>
</dbReference>
<feature type="region of interest" description="Disordered" evidence="2">
    <location>
        <begin position="126"/>
        <end position="158"/>
    </location>
</feature>
<feature type="region of interest" description="Disordered" evidence="2">
    <location>
        <begin position="73"/>
        <end position="105"/>
    </location>
</feature>